<dbReference type="PANTHER" id="PTHR47515:SF1">
    <property type="entry name" value="BLR2054 PROTEIN"/>
    <property type="match status" value="1"/>
</dbReference>
<dbReference type="Gene3D" id="3.30.420.10">
    <property type="entry name" value="Ribonuclease H-like superfamily/Ribonuclease H"/>
    <property type="match status" value="1"/>
</dbReference>
<evidence type="ECO:0000313" key="3">
    <source>
        <dbReference type="EMBL" id="AUW45885.1"/>
    </source>
</evidence>
<dbReference type="GO" id="GO:0003676">
    <property type="term" value="F:nucleic acid binding"/>
    <property type="evidence" value="ECO:0007669"/>
    <property type="project" value="InterPro"/>
</dbReference>
<keyword evidence="3" id="KW-0614">Plasmid</keyword>
<evidence type="ECO:0000313" key="4">
    <source>
        <dbReference type="Proteomes" id="UP000238523"/>
    </source>
</evidence>
<feature type="domain" description="Integrase catalytic" evidence="2">
    <location>
        <begin position="109"/>
        <end position="273"/>
    </location>
</feature>
<dbReference type="GO" id="GO:0015074">
    <property type="term" value="P:DNA integration"/>
    <property type="evidence" value="ECO:0007669"/>
    <property type="project" value="InterPro"/>
</dbReference>
<dbReference type="NCBIfam" id="NF033516">
    <property type="entry name" value="transpos_IS3"/>
    <property type="match status" value="1"/>
</dbReference>
<feature type="region of interest" description="Disordered" evidence="1">
    <location>
        <begin position="309"/>
        <end position="353"/>
    </location>
</feature>
<evidence type="ECO:0000259" key="2">
    <source>
        <dbReference type="PROSITE" id="PS50994"/>
    </source>
</evidence>
<proteinExistence type="predicted"/>
<dbReference type="InterPro" id="IPR001584">
    <property type="entry name" value="Integrase_cat-core"/>
</dbReference>
<dbReference type="PANTHER" id="PTHR47515">
    <property type="entry name" value="LOW CALCIUM RESPONSE LOCUS PROTEIN T"/>
    <property type="match status" value="1"/>
</dbReference>
<dbReference type="InterPro" id="IPR025948">
    <property type="entry name" value="HTH-like_dom"/>
</dbReference>
<dbReference type="EMBL" id="CP025013">
    <property type="protein sequence ID" value="AUW45885.1"/>
    <property type="molecule type" value="Genomic_DNA"/>
</dbReference>
<dbReference type="Proteomes" id="UP000238523">
    <property type="component" value="Plasmid pRLN1"/>
</dbReference>
<dbReference type="InterPro" id="IPR036397">
    <property type="entry name" value="RNaseH_sf"/>
</dbReference>
<dbReference type="AlphaFoldDB" id="A0A2K9ZCA8"/>
<reference evidence="3 4" key="1">
    <citation type="submission" date="2017-11" db="EMBL/GenBank/DDBJ databases">
        <title>Complete genome of Rhizobium leguminosarum Norway, an ineffective micro-symbiont.</title>
        <authorList>
            <person name="Hoffrichter A."/>
            <person name="Liang J."/>
            <person name="Brachmann A."/>
            <person name="Marin M."/>
        </authorList>
    </citation>
    <scope>NUCLEOTIDE SEQUENCE [LARGE SCALE GENOMIC DNA]</scope>
    <source>
        <strain evidence="3 4">Norway</strain>
        <plasmid evidence="4">Plasmid prln1</plasmid>
    </source>
</reference>
<dbReference type="Pfam" id="PF13683">
    <property type="entry name" value="rve_3"/>
    <property type="match status" value="1"/>
</dbReference>
<feature type="compositionally biased region" description="Basic and acidic residues" evidence="1">
    <location>
        <begin position="322"/>
        <end position="333"/>
    </location>
</feature>
<geneLocation type="plasmid" evidence="4">
    <name>prln1</name>
</geneLocation>
<sequence length="410" mass="47950">MVTPAAKRKAVAHLMSHHEMSERRACKAIGFCRMTVRYETRRDDDHELRERMKALAHERRRFGYRRIHVLLRREGHLVNHKRLFRLYREEKLTVRKRGGRKRAIGTRAPMLVPMVANDRWSLDFVSDQFTDGRRLRILTVVDDCTRECLALVSDTSLSGLRVARELDRIIEERGKPRMIVSDNGSEFTSNAILQWADRTKVDWHYIAPGKPIQNAFIESFNGRLRDEFLNETLFSSLAHARSALSNWRSDYNDQRPHSGLGWLTPAEFAHPERRHGDLRLWTGRITGEEELGLRYDALSRRKCRDRPNDAWHGHLHHVSASRRQDRHDQRQWDVGKLLPAPRPSGLGAPGDERRRLSCRADRLRRLWRSHQHHDAGQEGLYRRTLRSRNRADVSQCQVLRPGLRAISPQG</sequence>
<dbReference type="Pfam" id="PF13276">
    <property type="entry name" value="HTH_21"/>
    <property type="match status" value="1"/>
</dbReference>
<accession>A0A2K9ZCA8</accession>
<dbReference type="SUPFAM" id="SSF53098">
    <property type="entry name" value="Ribonuclease H-like"/>
    <property type="match status" value="1"/>
</dbReference>
<protein>
    <recommendedName>
        <fullName evidence="2">Integrase catalytic domain-containing protein</fullName>
    </recommendedName>
</protein>
<dbReference type="PROSITE" id="PS50994">
    <property type="entry name" value="INTEGRASE"/>
    <property type="match status" value="1"/>
</dbReference>
<evidence type="ECO:0000256" key="1">
    <source>
        <dbReference type="SAM" id="MobiDB-lite"/>
    </source>
</evidence>
<dbReference type="InterPro" id="IPR048020">
    <property type="entry name" value="Transpos_IS3"/>
</dbReference>
<gene>
    <name evidence="3" type="ORF">CUJ84_pRLN1000421</name>
</gene>
<dbReference type="InterPro" id="IPR012337">
    <property type="entry name" value="RNaseH-like_sf"/>
</dbReference>
<name>A0A2K9ZCA8_RHILE</name>
<organism evidence="3 4">
    <name type="scientific">Rhizobium leguminosarum</name>
    <dbReference type="NCBI Taxonomy" id="384"/>
    <lineage>
        <taxon>Bacteria</taxon>
        <taxon>Pseudomonadati</taxon>
        <taxon>Pseudomonadota</taxon>
        <taxon>Alphaproteobacteria</taxon>
        <taxon>Hyphomicrobiales</taxon>
        <taxon>Rhizobiaceae</taxon>
        <taxon>Rhizobium/Agrobacterium group</taxon>
        <taxon>Rhizobium</taxon>
    </lineage>
</organism>